<name>A0A0C1RLS5_9BACT</name>
<keyword evidence="1" id="KW-1133">Transmembrane helix</keyword>
<gene>
    <name evidence="2" type="ORF">A946_02930</name>
    <name evidence="3" type="ORF">kam1_1883</name>
</gene>
<dbReference type="RefSeq" id="WP_039720919.1">
    <property type="nucleotide sequence ID" value="NZ_CP037899.1"/>
</dbReference>
<proteinExistence type="predicted"/>
<evidence type="ECO:0000313" key="2">
    <source>
        <dbReference type="EMBL" id="KIE59012.1"/>
    </source>
</evidence>
<dbReference type="EMBL" id="JQNX01000002">
    <property type="protein sequence ID" value="KIE59012.1"/>
    <property type="molecule type" value="Genomic_DNA"/>
</dbReference>
<protein>
    <recommendedName>
        <fullName evidence="6">Cbb3-type cytochrome oxidase component FixQ</fullName>
    </recommendedName>
</protein>
<feature type="transmembrane region" description="Helical" evidence="1">
    <location>
        <begin position="29"/>
        <end position="47"/>
    </location>
</feature>
<evidence type="ECO:0000313" key="3">
    <source>
        <dbReference type="EMBL" id="QDQ43095.1"/>
    </source>
</evidence>
<keyword evidence="1" id="KW-0812">Transmembrane</keyword>
<accession>A0A0C1RLS5</accession>
<reference evidence="3" key="2">
    <citation type="journal article" date="2019" name="BMC Genomics">
        <title>Complete genome sequence analysis of the thermoacidophilic verrucomicrobial methanotroph 'Candidatus Methylacidiphilum kamchatkense' strain Kam1 and comparison with its closest relatives.</title>
        <authorList>
            <person name="Kruse T."/>
            <person name="Ratnadevi C.M."/>
            <person name="Erikstad H.A."/>
            <person name="Birkeland N.K."/>
        </authorList>
    </citation>
    <scope>NUCLEOTIDE SEQUENCE</scope>
    <source>
        <strain evidence="3">Kam1</strain>
    </source>
</reference>
<dbReference type="Proteomes" id="UP000031594">
    <property type="component" value="Unassembled WGS sequence"/>
</dbReference>
<organism evidence="3 5">
    <name type="scientific">Methylacidiphilum kamchatkense Kam1</name>
    <dbReference type="NCBI Taxonomy" id="1202785"/>
    <lineage>
        <taxon>Bacteria</taxon>
        <taxon>Pseudomonadati</taxon>
        <taxon>Verrucomicrobiota</taxon>
        <taxon>Methylacidiphilae</taxon>
        <taxon>Methylacidiphilales</taxon>
        <taxon>Methylacidiphilaceae</taxon>
        <taxon>Methylacidiphilum (ex Ratnadevi et al. 2023)</taxon>
    </lineage>
</organism>
<evidence type="ECO:0000256" key="1">
    <source>
        <dbReference type="SAM" id="Phobius"/>
    </source>
</evidence>
<keyword evidence="1" id="KW-0472">Membrane</keyword>
<evidence type="ECO:0000313" key="5">
    <source>
        <dbReference type="Proteomes" id="UP000315925"/>
    </source>
</evidence>
<reference evidence="2 4" key="1">
    <citation type="submission" date="2014-08" db="EMBL/GenBank/DDBJ databases">
        <title>Methylacidiphilum kamchatkense strain Kam1 draft genome sequence.</title>
        <authorList>
            <person name="Birkeland N.-K."/>
            <person name="Erikstad H.A."/>
        </authorList>
    </citation>
    <scope>NUCLEOTIDE SEQUENCE [LARGE SCALE GENOMIC DNA]</scope>
    <source>
        <strain evidence="2 4">Kam1</strain>
    </source>
</reference>
<dbReference type="AlphaFoldDB" id="A0A0C1RLS5"/>
<evidence type="ECO:0008006" key="6">
    <source>
        <dbReference type="Google" id="ProtNLM"/>
    </source>
</evidence>
<reference evidence="5" key="3">
    <citation type="submission" date="2019-03" db="EMBL/GenBank/DDBJ databases">
        <title>Complete genome of Methylacidiphilum kamchatkense Kam1.</title>
        <authorList>
            <person name="Kruse T."/>
            <person name="Murarilal Ratnadevi C."/>
            <person name="Erikstad H.-A."/>
            <person name="Birkeland N.-K."/>
        </authorList>
    </citation>
    <scope>NUCLEOTIDE SEQUENCE [LARGE SCALE GENOMIC DNA]</scope>
    <source>
        <strain evidence="5">kam1</strain>
    </source>
</reference>
<keyword evidence="4" id="KW-1185">Reference proteome</keyword>
<dbReference type="KEGG" id="mkc:kam1_1883"/>
<sequence>MNPLIAVVGIVASLEKLYAACLFSRLFLFGLVLVLLLGFSIFGWYLYKKETQLPPPYSEFLFSEESIEEEEENWESN</sequence>
<dbReference type="Proteomes" id="UP000315925">
    <property type="component" value="Chromosome"/>
</dbReference>
<evidence type="ECO:0000313" key="4">
    <source>
        <dbReference type="Proteomes" id="UP000031594"/>
    </source>
</evidence>
<dbReference type="EMBL" id="CP037899">
    <property type="protein sequence ID" value="QDQ43095.1"/>
    <property type="molecule type" value="Genomic_DNA"/>
</dbReference>